<dbReference type="InterPro" id="IPR012337">
    <property type="entry name" value="RNaseH-like_sf"/>
</dbReference>
<dbReference type="Proteomes" id="UP000321150">
    <property type="component" value="Unassembled WGS sequence"/>
</dbReference>
<dbReference type="AlphaFoldDB" id="A0A511YFW7"/>
<dbReference type="Gene3D" id="3.30.420.10">
    <property type="entry name" value="Ribonuclease H-like superfamily/Ribonuclease H"/>
    <property type="match status" value="1"/>
</dbReference>
<feature type="domain" description="Exonuclease" evidence="1">
    <location>
        <begin position="5"/>
        <end position="171"/>
    </location>
</feature>
<organism evidence="2 3">
    <name type="scientific">Chryseobacterium lathyri</name>
    <dbReference type="NCBI Taxonomy" id="395933"/>
    <lineage>
        <taxon>Bacteria</taxon>
        <taxon>Pseudomonadati</taxon>
        <taxon>Bacteroidota</taxon>
        <taxon>Flavobacteriia</taxon>
        <taxon>Flavobacteriales</taxon>
        <taxon>Weeksellaceae</taxon>
        <taxon>Chryseobacterium group</taxon>
        <taxon>Chryseobacterium</taxon>
    </lineage>
</organism>
<reference evidence="2 3" key="1">
    <citation type="submission" date="2019-07" db="EMBL/GenBank/DDBJ databases">
        <title>Whole genome shotgun sequence of Chryseobacterium lathyri NBRC 105250.</title>
        <authorList>
            <person name="Hosoyama A."/>
            <person name="Uohara A."/>
            <person name="Ohji S."/>
            <person name="Ichikawa N."/>
        </authorList>
    </citation>
    <scope>NUCLEOTIDE SEQUENCE [LARGE SCALE GENOMIC DNA]</scope>
    <source>
        <strain evidence="2 3">NBRC 105250</strain>
    </source>
</reference>
<dbReference type="OrthoDB" id="1114334at2"/>
<dbReference type="GO" id="GO:0004527">
    <property type="term" value="F:exonuclease activity"/>
    <property type="evidence" value="ECO:0007669"/>
    <property type="project" value="UniProtKB-ARBA"/>
</dbReference>
<dbReference type="RefSeq" id="WP_111960151.1">
    <property type="nucleotide sequence ID" value="NZ_BJYI01000026.1"/>
</dbReference>
<dbReference type="InterPro" id="IPR036397">
    <property type="entry name" value="RNaseH_sf"/>
</dbReference>
<dbReference type="Pfam" id="PF00929">
    <property type="entry name" value="RNase_T"/>
    <property type="match status" value="1"/>
</dbReference>
<accession>A0A511YFW7</accession>
<dbReference type="GO" id="GO:0006259">
    <property type="term" value="P:DNA metabolic process"/>
    <property type="evidence" value="ECO:0007669"/>
    <property type="project" value="UniProtKB-ARBA"/>
</dbReference>
<dbReference type="InterPro" id="IPR013520">
    <property type="entry name" value="Ribonucl_H"/>
</dbReference>
<gene>
    <name evidence="2" type="ORF">CLA01_41690</name>
</gene>
<dbReference type="EMBL" id="BJYI01000026">
    <property type="protein sequence ID" value="GEN74097.1"/>
    <property type="molecule type" value="Genomic_DNA"/>
</dbReference>
<proteinExistence type="predicted"/>
<comment type="caution">
    <text evidence="2">The sequence shown here is derived from an EMBL/GenBank/DDBJ whole genome shotgun (WGS) entry which is preliminary data.</text>
</comment>
<protein>
    <recommendedName>
        <fullName evidence="1">Exonuclease domain-containing protein</fullName>
    </recommendedName>
</protein>
<dbReference type="GO" id="GO:0003676">
    <property type="term" value="F:nucleic acid binding"/>
    <property type="evidence" value="ECO:0007669"/>
    <property type="project" value="InterPro"/>
</dbReference>
<name>A0A511YFW7_9FLAO</name>
<evidence type="ECO:0000313" key="3">
    <source>
        <dbReference type="Proteomes" id="UP000321150"/>
    </source>
</evidence>
<dbReference type="SUPFAM" id="SSF53098">
    <property type="entry name" value="Ribonuclease H-like"/>
    <property type="match status" value="1"/>
</dbReference>
<evidence type="ECO:0000313" key="2">
    <source>
        <dbReference type="EMBL" id="GEN74097.1"/>
    </source>
</evidence>
<sequence>MEKILIIDIETTGFLQAGGKIVEVGIVELDLANGERKIIFDEVTHEKGITKDEVENSWIIKNSDLTVEAVRTSKSLDVLKPQIQEILHSYQHGSTAFNNVFDFGFMENRGFVFPKKLACPMKISTNICKIPKSGGFGYKWPKVEEAFEFFFGKTGYIESHRGADDAFHEAAIVYELFKMGKFTIE</sequence>
<evidence type="ECO:0000259" key="1">
    <source>
        <dbReference type="Pfam" id="PF00929"/>
    </source>
</evidence>